<comment type="caution">
    <text evidence="1">The sequence shown here is derived from an EMBL/GenBank/DDBJ whole genome shotgun (WGS) entry which is preliminary data.</text>
</comment>
<reference evidence="1 2" key="1">
    <citation type="journal article" date="2016" name="Nat. Commun.">
        <title>Thousands of microbial genomes shed light on interconnected biogeochemical processes in an aquifer system.</title>
        <authorList>
            <person name="Anantharaman K."/>
            <person name="Brown C.T."/>
            <person name="Hug L.A."/>
            <person name="Sharon I."/>
            <person name="Castelle C.J."/>
            <person name="Probst A.J."/>
            <person name="Thomas B.C."/>
            <person name="Singh A."/>
            <person name="Wilkins M.J."/>
            <person name="Karaoz U."/>
            <person name="Brodie E.L."/>
            <person name="Williams K.H."/>
            <person name="Hubbard S.S."/>
            <person name="Banfield J.F."/>
        </authorList>
    </citation>
    <scope>NUCLEOTIDE SEQUENCE [LARGE SCALE GENOMIC DNA]</scope>
</reference>
<organism evidence="1 2">
    <name type="scientific">Candidatus Komeilibacteria bacterium RIFOXYC1_FULL_37_11</name>
    <dbReference type="NCBI Taxonomy" id="1798555"/>
    <lineage>
        <taxon>Bacteria</taxon>
        <taxon>Candidatus Komeiliibacteriota</taxon>
    </lineage>
</organism>
<dbReference type="EMBL" id="MHKQ01000003">
    <property type="protein sequence ID" value="OGY94814.1"/>
    <property type="molecule type" value="Genomic_DNA"/>
</dbReference>
<evidence type="ECO:0000313" key="1">
    <source>
        <dbReference type="EMBL" id="OGY94814.1"/>
    </source>
</evidence>
<accession>A0A1G2C064</accession>
<sequence>MKKIFLIWLVIFLIGQAVVATTNDVPIYTFIIKLESSDPGDKLQAAEIKWLKDTDEQIALVNAGYGEFYVEIYNDPTVWQMVNYLKKQSGTAILDSNQMNLTLDAALNLARYQNTVRLFRDKGLKRLAFRYIPDRGPESMIRVYYVHYEKGGVSNGKDTVYTSTTQFLVAKCLEHEEPAQWDLGCGLEWTAVSDGRPIFVPALSLTRSKSYSELSLTGGYFPTGENDFKFFAGSAAYFPRGNNFGLLARIIYASEAVETYGAYVQQGFGPTAGIVWRQQALSLYLTGGLQYFDRQRQDRRAEATINAGLNFKAITF</sequence>
<protein>
    <submittedName>
        <fullName evidence="1">Uncharacterized protein</fullName>
    </submittedName>
</protein>
<gene>
    <name evidence="1" type="ORF">A2406_03210</name>
</gene>
<proteinExistence type="predicted"/>
<name>A0A1G2C064_9BACT</name>
<dbReference type="AlphaFoldDB" id="A0A1G2C064"/>
<dbReference type="Proteomes" id="UP000177626">
    <property type="component" value="Unassembled WGS sequence"/>
</dbReference>
<evidence type="ECO:0000313" key="2">
    <source>
        <dbReference type="Proteomes" id="UP000177626"/>
    </source>
</evidence>